<gene>
    <name evidence="2" type="ORF">OEIGOIKO_08149</name>
</gene>
<protein>
    <submittedName>
        <fullName evidence="2">Uncharacterized protein</fullName>
    </submittedName>
</protein>
<dbReference type="AlphaFoldDB" id="A0A7U9L4L8"/>
<keyword evidence="1" id="KW-1133">Transmembrane helix</keyword>
<evidence type="ECO:0000313" key="3">
    <source>
        <dbReference type="Proteomes" id="UP000287830"/>
    </source>
</evidence>
<keyword evidence="1" id="KW-0472">Membrane</keyword>
<organism evidence="2 3">
    <name type="scientific">Streptomyces chrestomyceticus JCM 4735</name>
    <dbReference type="NCBI Taxonomy" id="1306181"/>
    <lineage>
        <taxon>Bacteria</taxon>
        <taxon>Bacillati</taxon>
        <taxon>Actinomycetota</taxon>
        <taxon>Actinomycetes</taxon>
        <taxon>Kitasatosporales</taxon>
        <taxon>Streptomycetaceae</taxon>
        <taxon>Streptomyces</taxon>
    </lineage>
</organism>
<reference evidence="2 3" key="1">
    <citation type="submission" date="2018-11" db="EMBL/GenBank/DDBJ databases">
        <title>Whole genome sequence of Streptomyces chrestomyceticus NBRC 13444(T).</title>
        <authorList>
            <person name="Komaki H."/>
            <person name="Tamura T."/>
        </authorList>
    </citation>
    <scope>NUCLEOTIDE SEQUENCE [LARGE SCALE GENOMIC DNA]</scope>
    <source>
        <strain evidence="2 3">NBRC 13444</strain>
    </source>
</reference>
<name>A0A7U9L4L8_9ACTN</name>
<dbReference type="EMBL" id="BHZC01000001">
    <property type="protein sequence ID" value="GCD40292.1"/>
    <property type="molecule type" value="Genomic_DNA"/>
</dbReference>
<accession>A0A7U9L4L8</accession>
<evidence type="ECO:0000256" key="1">
    <source>
        <dbReference type="SAM" id="Phobius"/>
    </source>
</evidence>
<feature type="transmembrane region" description="Helical" evidence="1">
    <location>
        <begin position="21"/>
        <end position="42"/>
    </location>
</feature>
<sequence>MCDVDVSMRRSVGATAAGTGDGAGAGCLLAFLGACVGFGVWLPGARAGLGGGFEGERDWSLLYVELPVMVLGVPALTLVSWALVRAAMGGRGGRWARVAVSAGTAVAALVVLGLACLAWWAARDAGRTPI</sequence>
<feature type="transmembrane region" description="Helical" evidence="1">
    <location>
        <begin position="62"/>
        <end position="84"/>
    </location>
</feature>
<feature type="transmembrane region" description="Helical" evidence="1">
    <location>
        <begin position="96"/>
        <end position="122"/>
    </location>
</feature>
<proteinExistence type="predicted"/>
<comment type="caution">
    <text evidence="2">The sequence shown here is derived from an EMBL/GenBank/DDBJ whole genome shotgun (WGS) entry which is preliminary data.</text>
</comment>
<keyword evidence="1" id="KW-0812">Transmembrane</keyword>
<dbReference type="Proteomes" id="UP000287830">
    <property type="component" value="Unassembled WGS sequence"/>
</dbReference>
<evidence type="ECO:0000313" key="2">
    <source>
        <dbReference type="EMBL" id="GCD40292.1"/>
    </source>
</evidence>